<evidence type="ECO:0000313" key="3">
    <source>
        <dbReference type="EMBL" id="KAL2038941.1"/>
    </source>
</evidence>
<evidence type="ECO:0000313" key="4">
    <source>
        <dbReference type="Proteomes" id="UP001590950"/>
    </source>
</evidence>
<feature type="transmembrane region" description="Helical" evidence="2">
    <location>
        <begin position="58"/>
        <end position="81"/>
    </location>
</feature>
<name>A0ABR4A1U3_9LECA</name>
<comment type="caution">
    <text evidence="3">The sequence shown here is derived from an EMBL/GenBank/DDBJ whole genome shotgun (WGS) entry which is preliminary data.</text>
</comment>
<feature type="region of interest" description="Disordered" evidence="1">
    <location>
        <begin position="284"/>
        <end position="312"/>
    </location>
</feature>
<feature type="compositionally biased region" description="Low complexity" evidence="1">
    <location>
        <begin position="284"/>
        <end position="301"/>
    </location>
</feature>
<feature type="region of interest" description="Disordered" evidence="1">
    <location>
        <begin position="103"/>
        <end position="129"/>
    </location>
</feature>
<proteinExistence type="predicted"/>
<keyword evidence="4" id="KW-1185">Reference proteome</keyword>
<keyword evidence="2" id="KW-1133">Transmembrane helix</keyword>
<reference evidence="3 4" key="1">
    <citation type="submission" date="2024-09" db="EMBL/GenBank/DDBJ databases">
        <title>Rethinking Asexuality: The Enigmatic Case of Functional Sexual Genes in Lepraria (Stereocaulaceae).</title>
        <authorList>
            <person name="Doellman M."/>
            <person name="Sun Y."/>
            <person name="Barcenas-Pena A."/>
            <person name="Lumbsch H.T."/>
            <person name="Grewe F."/>
        </authorList>
    </citation>
    <scope>NUCLEOTIDE SEQUENCE [LARGE SCALE GENOMIC DNA]</scope>
    <source>
        <strain evidence="3 4">Mercado 3170</strain>
    </source>
</reference>
<keyword evidence="2" id="KW-0472">Membrane</keyword>
<gene>
    <name evidence="3" type="ORF">N7G274_008281</name>
</gene>
<evidence type="ECO:0000256" key="2">
    <source>
        <dbReference type="SAM" id="Phobius"/>
    </source>
</evidence>
<accession>A0ABR4A1U3</accession>
<feature type="compositionally biased region" description="Basic and acidic residues" evidence="1">
    <location>
        <begin position="104"/>
        <end position="113"/>
    </location>
</feature>
<dbReference type="Proteomes" id="UP001590950">
    <property type="component" value="Unassembled WGS sequence"/>
</dbReference>
<feature type="region of interest" description="Disordered" evidence="1">
    <location>
        <begin position="363"/>
        <end position="396"/>
    </location>
</feature>
<keyword evidence="2" id="KW-0812">Transmembrane</keyword>
<sequence>MTPSSVVYVQTDLVLLMTTPPTTIFTTPIITPSSTPMQTSAPATTIPAASHGLAPGKLTAAIVVPIAFLAFMIPAIVFSCLGRRRRVEEREYARQLLSQRSSHKREYLAEKQQRCPAPNRPVRPEEQRTSFTRETLLPTTRDMLPPTTQQTDRHSLGLFNFEFSPPSSPSRHPRQGLNTPSLQFSMARALELRRSEVSVVESVHQSSAEPTALAESQIFDREYQQPMVRGNRHSSAGFYDPPPPYVSPRPSDALAQTSLFAPLERIGTQRNTDRCPHIVRQANMDAPLPNLPDNNNLKAPPQHNRASSGVLQSLDVYGRVRTRSDSSLSSSGVSLMSAHNNGPFSHGLPERLSDVSILSLDSSQWTPEHPRDSRRASAVSPIGGDEGSATHPHHLV</sequence>
<organism evidence="3 4">
    <name type="scientific">Stereocaulon virgatum</name>
    <dbReference type="NCBI Taxonomy" id="373712"/>
    <lineage>
        <taxon>Eukaryota</taxon>
        <taxon>Fungi</taxon>
        <taxon>Dikarya</taxon>
        <taxon>Ascomycota</taxon>
        <taxon>Pezizomycotina</taxon>
        <taxon>Lecanoromycetes</taxon>
        <taxon>OSLEUM clade</taxon>
        <taxon>Lecanoromycetidae</taxon>
        <taxon>Lecanorales</taxon>
        <taxon>Lecanorineae</taxon>
        <taxon>Stereocaulaceae</taxon>
        <taxon>Stereocaulon</taxon>
    </lineage>
</organism>
<evidence type="ECO:0000256" key="1">
    <source>
        <dbReference type="SAM" id="MobiDB-lite"/>
    </source>
</evidence>
<protein>
    <submittedName>
        <fullName evidence="3">Uncharacterized protein</fullName>
    </submittedName>
</protein>
<dbReference type="EMBL" id="JBEFKJ010000028">
    <property type="protein sequence ID" value="KAL2038941.1"/>
    <property type="molecule type" value="Genomic_DNA"/>
</dbReference>